<gene>
    <name evidence="2" type="ORF">GRI35_05465</name>
</gene>
<accession>A0A844Z284</accession>
<reference evidence="2 3" key="1">
    <citation type="submission" date="2019-12" db="EMBL/GenBank/DDBJ databases">
        <title>Genomic-based taxomic classification of the family Erythrobacteraceae.</title>
        <authorList>
            <person name="Xu L."/>
        </authorList>
    </citation>
    <scope>NUCLEOTIDE SEQUENCE [LARGE SCALE GENOMIC DNA]</scope>
    <source>
        <strain evidence="2 3">KCTC 42006</strain>
    </source>
</reference>
<protein>
    <submittedName>
        <fullName evidence="2">Uncharacterized protein</fullName>
    </submittedName>
</protein>
<dbReference type="OrthoDB" id="7511418at2"/>
<evidence type="ECO:0000313" key="3">
    <source>
        <dbReference type="Proteomes" id="UP000460290"/>
    </source>
</evidence>
<name>A0A844Z284_9SPHN</name>
<sequence>MIRYAICLCALPLLSACGDDPAPVAADDDARSAEGNVLEGSISDAMIPLDELQSTSPAVRETSAADDSRRSAPAAQETPEPEAEPAEPAPEADAE</sequence>
<dbReference type="PROSITE" id="PS51257">
    <property type="entry name" value="PROKAR_LIPOPROTEIN"/>
    <property type="match status" value="1"/>
</dbReference>
<proteinExistence type="predicted"/>
<keyword evidence="3" id="KW-1185">Reference proteome</keyword>
<dbReference type="EMBL" id="WTYZ01000001">
    <property type="protein sequence ID" value="MXO82811.1"/>
    <property type="molecule type" value="Genomic_DNA"/>
</dbReference>
<comment type="caution">
    <text evidence="2">The sequence shown here is derived from an EMBL/GenBank/DDBJ whole genome shotgun (WGS) entry which is preliminary data.</text>
</comment>
<evidence type="ECO:0000256" key="1">
    <source>
        <dbReference type="SAM" id="MobiDB-lite"/>
    </source>
</evidence>
<dbReference type="Proteomes" id="UP000460290">
    <property type="component" value="Unassembled WGS sequence"/>
</dbReference>
<dbReference type="RefSeq" id="WP_160613219.1">
    <property type="nucleotide sequence ID" value="NZ_JAUFQM010000001.1"/>
</dbReference>
<dbReference type="AlphaFoldDB" id="A0A844Z284"/>
<feature type="compositionally biased region" description="Acidic residues" evidence="1">
    <location>
        <begin position="79"/>
        <end position="95"/>
    </location>
</feature>
<evidence type="ECO:0000313" key="2">
    <source>
        <dbReference type="EMBL" id="MXO82811.1"/>
    </source>
</evidence>
<feature type="region of interest" description="Disordered" evidence="1">
    <location>
        <begin position="39"/>
        <end position="95"/>
    </location>
</feature>
<organism evidence="2 3">
    <name type="scientific">Pontixanthobacter aestiaquae</name>
    <dbReference type="NCBI Taxonomy" id="1509367"/>
    <lineage>
        <taxon>Bacteria</taxon>
        <taxon>Pseudomonadati</taxon>
        <taxon>Pseudomonadota</taxon>
        <taxon>Alphaproteobacteria</taxon>
        <taxon>Sphingomonadales</taxon>
        <taxon>Erythrobacteraceae</taxon>
        <taxon>Pontixanthobacter</taxon>
    </lineage>
</organism>